<dbReference type="Gene3D" id="3.40.50.1470">
    <property type="entry name" value="Peptidyl-tRNA hydrolase"/>
    <property type="match status" value="1"/>
</dbReference>
<dbReference type="GO" id="GO:0072344">
    <property type="term" value="P:rescue of stalled ribosome"/>
    <property type="evidence" value="ECO:0007669"/>
    <property type="project" value="UniProtKB-UniRule"/>
</dbReference>
<evidence type="ECO:0000256" key="7">
    <source>
        <dbReference type="HAMAP-Rule" id="MF_00083"/>
    </source>
</evidence>
<comment type="subunit">
    <text evidence="7">Monomer.</text>
</comment>
<reference evidence="8 9" key="1">
    <citation type="submission" date="2019-02" db="EMBL/GenBank/DDBJ databases">
        <title>Prokaryotic population dynamics and viral predation in marine succession experiment using metagenomics: the confinement effect.</title>
        <authorList>
            <person name="Haro-Moreno J.M."/>
            <person name="Rodriguez-Valera F."/>
            <person name="Lopez-Perez M."/>
        </authorList>
    </citation>
    <scope>NUCLEOTIDE SEQUENCE [LARGE SCALE GENOMIC DNA]</scope>
    <source>
        <strain evidence="8">MED-G157</strain>
    </source>
</reference>
<feature type="site" description="Discriminates between blocked and unblocked aminoacyl-tRNA" evidence="7">
    <location>
        <position position="13"/>
    </location>
</feature>
<evidence type="ECO:0000313" key="8">
    <source>
        <dbReference type="EMBL" id="RZO76475.1"/>
    </source>
</evidence>
<comment type="function">
    <text evidence="7">Hydrolyzes ribosome-free peptidyl-tRNAs (with 1 or more amino acids incorporated), which drop off the ribosome during protein synthesis, or as a result of ribosome stalling.</text>
</comment>
<keyword evidence="7" id="KW-0963">Cytoplasm</keyword>
<dbReference type="EC" id="3.1.1.29" evidence="1 7"/>
<comment type="subcellular location">
    <subcellularLocation>
        <location evidence="7">Cytoplasm</location>
    </subcellularLocation>
</comment>
<dbReference type="Pfam" id="PF01195">
    <property type="entry name" value="Pept_tRNA_hydro"/>
    <property type="match status" value="1"/>
</dbReference>
<feature type="binding site" evidence="7">
    <location>
        <position position="69"/>
    </location>
    <ligand>
        <name>tRNA</name>
        <dbReference type="ChEBI" id="CHEBI:17843"/>
    </ligand>
</feature>
<dbReference type="Proteomes" id="UP000316199">
    <property type="component" value="Unassembled WGS sequence"/>
</dbReference>
<gene>
    <name evidence="7" type="primary">pth</name>
    <name evidence="8" type="ORF">EVA68_04135</name>
</gene>
<organism evidence="8 9">
    <name type="scientific">OM182 bacterium</name>
    <dbReference type="NCBI Taxonomy" id="2510334"/>
    <lineage>
        <taxon>Bacteria</taxon>
        <taxon>Pseudomonadati</taxon>
        <taxon>Pseudomonadota</taxon>
        <taxon>Gammaproteobacteria</taxon>
        <taxon>OMG group</taxon>
        <taxon>OM182 clade</taxon>
    </lineage>
</organism>
<dbReference type="GO" id="GO:0004045">
    <property type="term" value="F:peptidyl-tRNA hydrolase activity"/>
    <property type="evidence" value="ECO:0007669"/>
    <property type="project" value="UniProtKB-UniRule"/>
</dbReference>
<comment type="catalytic activity">
    <reaction evidence="7">
        <text>an N-acyl-L-alpha-aminoacyl-tRNA + H2O = an N-acyl-L-amino acid + a tRNA + H(+)</text>
        <dbReference type="Rhea" id="RHEA:54448"/>
        <dbReference type="Rhea" id="RHEA-COMP:10123"/>
        <dbReference type="Rhea" id="RHEA-COMP:13883"/>
        <dbReference type="ChEBI" id="CHEBI:15377"/>
        <dbReference type="ChEBI" id="CHEBI:15378"/>
        <dbReference type="ChEBI" id="CHEBI:59874"/>
        <dbReference type="ChEBI" id="CHEBI:78442"/>
        <dbReference type="ChEBI" id="CHEBI:138191"/>
        <dbReference type="EC" id="3.1.1.29"/>
    </reaction>
</comment>
<dbReference type="PANTHER" id="PTHR17224">
    <property type="entry name" value="PEPTIDYL-TRNA HYDROLASE"/>
    <property type="match status" value="1"/>
</dbReference>
<dbReference type="InterPro" id="IPR001328">
    <property type="entry name" value="Pept_tRNA_hydro"/>
</dbReference>
<dbReference type="GO" id="GO:0005737">
    <property type="term" value="C:cytoplasm"/>
    <property type="evidence" value="ECO:0007669"/>
    <property type="project" value="UniProtKB-SubCell"/>
</dbReference>
<feature type="site" description="Stabilizes the basic form of H active site to accept a proton" evidence="7">
    <location>
        <position position="96"/>
    </location>
</feature>
<dbReference type="FunFam" id="3.40.50.1470:FF:000001">
    <property type="entry name" value="Peptidyl-tRNA hydrolase"/>
    <property type="match status" value="1"/>
</dbReference>
<dbReference type="InterPro" id="IPR018171">
    <property type="entry name" value="Pept_tRNA_hydro_CS"/>
</dbReference>
<dbReference type="CDD" id="cd00462">
    <property type="entry name" value="PTH"/>
    <property type="match status" value="1"/>
</dbReference>
<dbReference type="AlphaFoldDB" id="A0A520S1X4"/>
<keyword evidence="4 7" id="KW-0694">RNA-binding</keyword>
<dbReference type="HAMAP" id="MF_00083">
    <property type="entry name" value="Pept_tRNA_hydro_bact"/>
    <property type="match status" value="1"/>
</dbReference>
<feature type="binding site" evidence="7">
    <location>
        <position position="117"/>
    </location>
    <ligand>
        <name>tRNA</name>
        <dbReference type="ChEBI" id="CHEBI:17843"/>
    </ligand>
</feature>
<evidence type="ECO:0000256" key="5">
    <source>
        <dbReference type="ARBA" id="ARBA00038063"/>
    </source>
</evidence>
<comment type="function">
    <text evidence="7">Catalyzes the release of premature peptidyl moieties from peptidyl-tRNA molecules trapped in stalled 50S ribosomal subunits, and thus maintains levels of free tRNAs and 50S ribosomes.</text>
</comment>
<feature type="binding site" evidence="7">
    <location>
        <position position="18"/>
    </location>
    <ligand>
        <name>tRNA</name>
        <dbReference type="ChEBI" id="CHEBI:17843"/>
    </ligand>
</feature>
<dbReference type="GO" id="GO:0006515">
    <property type="term" value="P:protein quality control for misfolded or incompletely synthesized proteins"/>
    <property type="evidence" value="ECO:0007669"/>
    <property type="project" value="UniProtKB-UniRule"/>
</dbReference>
<feature type="active site" description="Proton acceptor" evidence="7">
    <location>
        <position position="23"/>
    </location>
</feature>
<evidence type="ECO:0000256" key="2">
    <source>
        <dbReference type="ARBA" id="ARBA00022555"/>
    </source>
</evidence>
<dbReference type="NCBIfam" id="TIGR00447">
    <property type="entry name" value="pth"/>
    <property type="match status" value="1"/>
</dbReference>
<protein>
    <recommendedName>
        <fullName evidence="6 7">Peptidyl-tRNA hydrolase</fullName>
        <shortName evidence="7">Pth</shortName>
        <ecNumber evidence="1 7">3.1.1.29</ecNumber>
    </recommendedName>
</protein>
<evidence type="ECO:0000313" key="9">
    <source>
        <dbReference type="Proteomes" id="UP000316199"/>
    </source>
</evidence>
<comment type="similarity">
    <text evidence="5 7">Belongs to the PTH family.</text>
</comment>
<evidence type="ECO:0000256" key="4">
    <source>
        <dbReference type="ARBA" id="ARBA00022884"/>
    </source>
</evidence>
<dbReference type="PANTHER" id="PTHR17224:SF1">
    <property type="entry name" value="PEPTIDYL-TRNA HYDROLASE"/>
    <property type="match status" value="1"/>
</dbReference>
<keyword evidence="3 7" id="KW-0378">Hydrolase</keyword>
<evidence type="ECO:0000256" key="1">
    <source>
        <dbReference type="ARBA" id="ARBA00013260"/>
    </source>
</evidence>
<accession>A0A520S1X4</accession>
<evidence type="ECO:0000256" key="6">
    <source>
        <dbReference type="ARBA" id="ARBA00050038"/>
    </source>
</evidence>
<keyword evidence="2 7" id="KW-0820">tRNA-binding</keyword>
<name>A0A520S1X4_9GAMM</name>
<dbReference type="PROSITE" id="PS01196">
    <property type="entry name" value="PEPT_TRNA_HYDROL_2"/>
    <property type="match status" value="1"/>
</dbReference>
<dbReference type="InterPro" id="IPR036416">
    <property type="entry name" value="Pept_tRNA_hydro_sf"/>
</dbReference>
<feature type="binding site" evidence="7">
    <location>
        <position position="71"/>
    </location>
    <ligand>
        <name>tRNA</name>
        <dbReference type="ChEBI" id="CHEBI:17843"/>
    </ligand>
</feature>
<evidence type="ECO:0000256" key="3">
    <source>
        <dbReference type="ARBA" id="ARBA00022801"/>
    </source>
</evidence>
<proteinExistence type="inferred from homology"/>
<sequence length="199" mass="21691">MSYPLSLIIGIGNPGEQYAETRHNAGVWFVKRLAALYQGDFRVETKFFGSVSSVTYGGRELKLLIPNSYMNESGKSVGALVNFYKIPYKRILVAHDELDLAAGVARLKQGGGLAGHNGLKDISRCFSDSKEFNRLRIGVGRPCSGSDITGYVLGKPSLTEKVQINESIEAALNVLSFMVNGDWQIAMNQLNAVSNGEKL</sequence>
<dbReference type="GO" id="GO:0000049">
    <property type="term" value="F:tRNA binding"/>
    <property type="evidence" value="ECO:0007669"/>
    <property type="project" value="UniProtKB-UniRule"/>
</dbReference>
<comment type="caution">
    <text evidence="8">The sequence shown here is derived from an EMBL/GenBank/DDBJ whole genome shotgun (WGS) entry which is preliminary data.</text>
</comment>
<dbReference type="EMBL" id="SHAG01000011">
    <property type="protein sequence ID" value="RZO76475.1"/>
    <property type="molecule type" value="Genomic_DNA"/>
</dbReference>
<dbReference type="SUPFAM" id="SSF53178">
    <property type="entry name" value="Peptidyl-tRNA hydrolase-like"/>
    <property type="match status" value="1"/>
</dbReference>